<accession>A0A1M5QJL6</accession>
<evidence type="ECO:0000313" key="2">
    <source>
        <dbReference type="Proteomes" id="UP000183954"/>
    </source>
</evidence>
<dbReference type="InterPro" id="IPR013324">
    <property type="entry name" value="RNA_pol_sigma_r3/r4-like"/>
</dbReference>
<keyword evidence="2" id="KW-1185">Reference proteome</keyword>
<name>A0A1M5QJL6_9FIRM</name>
<dbReference type="Proteomes" id="UP000183954">
    <property type="component" value="Unassembled WGS sequence"/>
</dbReference>
<evidence type="ECO:0000313" key="1">
    <source>
        <dbReference type="EMBL" id="SHH14086.1"/>
    </source>
</evidence>
<proteinExistence type="predicted"/>
<organism evidence="1 2">
    <name type="scientific">Desulfosporosinus lacus DSM 15449</name>
    <dbReference type="NCBI Taxonomy" id="1121420"/>
    <lineage>
        <taxon>Bacteria</taxon>
        <taxon>Bacillati</taxon>
        <taxon>Bacillota</taxon>
        <taxon>Clostridia</taxon>
        <taxon>Eubacteriales</taxon>
        <taxon>Desulfitobacteriaceae</taxon>
        <taxon>Desulfosporosinus</taxon>
    </lineage>
</organism>
<sequence length="162" mass="18821">MIDVDKLLINYHELKRSLGLLEFKIENYEMYRISAERTIEEMTFTSPQGERVSNSGVSDKTSKIALKYKSVTEENNEEHLAELVERYKGQKYELEILDLCISLLEKEQSNIVTDLVISGMNFVETGAKYYMSKTSVRRHYKKAIVELGKMYQNYIPNSKQTG</sequence>
<dbReference type="STRING" id="1121420.SAMN02746098_00278"/>
<reference evidence="2" key="1">
    <citation type="submission" date="2016-11" db="EMBL/GenBank/DDBJ databases">
        <authorList>
            <person name="Varghese N."/>
            <person name="Submissions S."/>
        </authorList>
    </citation>
    <scope>NUCLEOTIDE SEQUENCE [LARGE SCALE GENOMIC DNA]</scope>
    <source>
        <strain evidence="2">DSM 15449</strain>
    </source>
</reference>
<dbReference type="AlphaFoldDB" id="A0A1M5QJL6"/>
<dbReference type="OrthoDB" id="1797272at2"/>
<gene>
    <name evidence="1" type="ORF">SAMN02746098_00278</name>
</gene>
<dbReference type="RefSeq" id="WP_073027255.1">
    <property type="nucleotide sequence ID" value="NZ_FQXJ01000003.1"/>
</dbReference>
<dbReference type="SUPFAM" id="SSF88659">
    <property type="entry name" value="Sigma3 and sigma4 domains of RNA polymerase sigma factors"/>
    <property type="match status" value="1"/>
</dbReference>
<dbReference type="EMBL" id="FQXJ01000003">
    <property type="protein sequence ID" value="SHH14086.1"/>
    <property type="molecule type" value="Genomic_DNA"/>
</dbReference>
<protein>
    <submittedName>
        <fullName evidence="1">Uncharacterized protein</fullName>
    </submittedName>
</protein>